<dbReference type="InterPro" id="IPR011460">
    <property type="entry name" value="Lcl_C"/>
</dbReference>
<evidence type="ECO:0000256" key="1">
    <source>
        <dbReference type="SAM" id="SignalP"/>
    </source>
</evidence>
<sequence length="339" mass="36296">MKNYLLSKLNTFMMLLAAAAVTYSCSLENISEDLQNAQKMSETDLENSPFLMAPAGSCEADCIEAGSENYYPVSDLATGSAGPNTKSVSYKAYNTETDFVVEVTYAITAGRSRAKARITIAIDGDGLNYTSVRSGHTVKHTVPLPEGWSGCDEISFSIEQKGLGTPITFNESYSFIPVCSEVLEIGRKYQGGIIAYIFQPGDPGYVPSETHGIIAAPSDQGSAAWEILSGTTGATGTALGTGQANTTAIVNTFGAGSYAAQLCNGLESGGYSDWYLPSKDELNQLYLNKDAVGGFANFLYWSSSEFSLNLAWNQAFTDGAQNANSKFLDFFLVRAVRSF</sequence>
<dbReference type="EMBL" id="JAANYN010000001">
    <property type="protein sequence ID" value="NHE55661.1"/>
    <property type="molecule type" value="Genomic_DNA"/>
</dbReference>
<keyword evidence="4" id="KW-1185">Reference proteome</keyword>
<comment type="caution">
    <text evidence="3">The sequence shown here is derived from an EMBL/GenBank/DDBJ whole genome shotgun (WGS) entry which is preliminary data.</text>
</comment>
<evidence type="ECO:0000313" key="4">
    <source>
        <dbReference type="Proteomes" id="UP000649799"/>
    </source>
</evidence>
<dbReference type="Proteomes" id="UP000649799">
    <property type="component" value="Unassembled WGS sequence"/>
</dbReference>
<feature type="domain" description="Lcl C-terminal" evidence="2">
    <location>
        <begin position="258"/>
        <end position="337"/>
    </location>
</feature>
<evidence type="ECO:0000313" key="3">
    <source>
        <dbReference type="EMBL" id="NHE55661.1"/>
    </source>
</evidence>
<gene>
    <name evidence="3" type="ORF">G9Q97_02410</name>
</gene>
<protein>
    <submittedName>
        <fullName evidence="3">DUF1566 domain-containing protein</fullName>
    </submittedName>
</protein>
<name>A0ABX0H558_9BACT</name>
<keyword evidence="1" id="KW-0732">Signal</keyword>
<organism evidence="3 4">
    <name type="scientific">Cyclobacterium plantarum</name>
    <dbReference type="NCBI Taxonomy" id="2716263"/>
    <lineage>
        <taxon>Bacteria</taxon>
        <taxon>Pseudomonadati</taxon>
        <taxon>Bacteroidota</taxon>
        <taxon>Cytophagia</taxon>
        <taxon>Cytophagales</taxon>
        <taxon>Cyclobacteriaceae</taxon>
        <taxon>Cyclobacterium</taxon>
    </lineage>
</organism>
<accession>A0ABX0H558</accession>
<dbReference type="RefSeq" id="WP_166142757.1">
    <property type="nucleotide sequence ID" value="NZ_JAANYN010000001.1"/>
</dbReference>
<feature type="signal peptide" evidence="1">
    <location>
        <begin position="1"/>
        <end position="19"/>
    </location>
</feature>
<proteinExistence type="predicted"/>
<dbReference type="Pfam" id="PF07603">
    <property type="entry name" value="Lcl_C"/>
    <property type="match status" value="1"/>
</dbReference>
<dbReference type="PROSITE" id="PS51257">
    <property type="entry name" value="PROKAR_LIPOPROTEIN"/>
    <property type="match status" value="1"/>
</dbReference>
<evidence type="ECO:0000259" key="2">
    <source>
        <dbReference type="Pfam" id="PF07603"/>
    </source>
</evidence>
<reference evidence="3 4" key="1">
    <citation type="submission" date="2020-03" db="EMBL/GenBank/DDBJ databases">
        <title>Cyclobacterium plantarum sp. nov., a marine bacterium isolated from a coastal-marine wetland.</title>
        <authorList>
            <person name="Sanchez-Porro C."/>
            <person name="Ventosa A."/>
            <person name="Amoozegar M."/>
        </authorList>
    </citation>
    <scope>NUCLEOTIDE SEQUENCE [LARGE SCALE GENOMIC DNA]</scope>
    <source>
        <strain evidence="3 4">GBPx2</strain>
    </source>
</reference>
<feature type="chain" id="PRO_5046914715" evidence="1">
    <location>
        <begin position="20"/>
        <end position="339"/>
    </location>
</feature>